<feature type="compositionally biased region" description="Basic and acidic residues" evidence="1">
    <location>
        <begin position="805"/>
        <end position="833"/>
    </location>
</feature>
<dbReference type="AlphaFoldDB" id="A0AAD7UKP5"/>
<dbReference type="Proteomes" id="UP001230188">
    <property type="component" value="Unassembled WGS sequence"/>
</dbReference>
<comment type="caution">
    <text evidence="2">The sequence shown here is derived from an EMBL/GenBank/DDBJ whole genome shotgun (WGS) entry which is preliminary data.</text>
</comment>
<dbReference type="PROSITE" id="PS50096">
    <property type="entry name" value="IQ"/>
    <property type="match status" value="2"/>
</dbReference>
<accession>A0AAD7UKP5</accession>
<feature type="region of interest" description="Disordered" evidence="1">
    <location>
        <begin position="773"/>
        <end position="833"/>
    </location>
</feature>
<dbReference type="EMBL" id="JAQMWT010000191">
    <property type="protein sequence ID" value="KAJ8607864.1"/>
    <property type="molecule type" value="Genomic_DNA"/>
</dbReference>
<evidence type="ECO:0000256" key="1">
    <source>
        <dbReference type="SAM" id="MobiDB-lite"/>
    </source>
</evidence>
<evidence type="ECO:0000313" key="2">
    <source>
        <dbReference type="EMBL" id="KAJ8607864.1"/>
    </source>
</evidence>
<sequence>MTRVYDWALRRGFSAYATDVAEAADSMSDLFSATSDDLDALTQDWKNLTRKRFLRELKEISASSFEMADAVTQTPGVTAHVEQVRAPSAPDAATRVAAPTANAKAQAQVRAELTRKRFLRELKEISASSFEMADAVRAPSAPDAATRVAAPTANAKAQAQVRAELTRKRFLRELKEISASSFEMADAVTQTPGVTAHVEQVRAPSAPDAATRVAAPTANAKAQAQVRAELAHAETPFERVAVVAAETRFAATETAHAETQMMGVEVAVAGTQAAALMIDAESQFEEEQPTAVEEVAVDATQASVPTAHAATQAAVSVVEVAVAGTRAAALMLDAESQFEEEQPTAVEEVAVDATQASVPTAHAATQAAVSVVEVAVAGTRAAALMLDAESQFEEEQPAAVEEVAVDATQASVPTAHAETQMMGVEVAVAGTQAAALMIDAEAQFEEEQPAAVEEVAADTTQAGTDTAQAETRAGMVVETTDAEIQVDGAPTTSAEALPSAHPETQVEPIVVEPSATSEQVGADAVHPETQIGMVAALGKQQGAIPTAEARAETVFERLAKVVGTRASSPITTREKQPIAAGAATSVEPGMAETAATAGEIKSGTIRADARNVVGADETRDAERPRAARAETLLEVAPKLGGTQADAVTAVTAPSSAAAAALDDARAAGDAPLDRVESASESRGSHERIRGNKRADFLARMERDGWEFRKVPRAHNRKIADLYYVKGDVALKSLASVAKQHYPEMSEELLVSRTQKKREFSYSDAFAQIIAEGDGRKRSKPRRFNPGTATNTKSWTDDEVAAVTPGEKKEPKRQRSEPPKASRERAAEMAKKQRVKKEPGVVVVAAAKEDPDLVRLKKLYLHKKFTDAEWGSDYLVCEVVFSQQFEAWCAAARRYDRERNAPPDDGRYRYYSLGNDADLMEMDRMIQLYADALR</sequence>
<name>A0AAD7UKP5_9STRA</name>
<proteinExistence type="predicted"/>
<protein>
    <submittedName>
        <fullName evidence="2">Uncharacterized protein</fullName>
    </submittedName>
</protein>
<evidence type="ECO:0000313" key="3">
    <source>
        <dbReference type="Proteomes" id="UP001230188"/>
    </source>
</evidence>
<reference evidence="2" key="1">
    <citation type="submission" date="2023-01" db="EMBL/GenBank/DDBJ databases">
        <title>Metagenome sequencing of chrysophaentin producing Chrysophaeum taylorii.</title>
        <authorList>
            <person name="Davison J."/>
            <person name="Bewley C."/>
        </authorList>
    </citation>
    <scope>NUCLEOTIDE SEQUENCE</scope>
    <source>
        <strain evidence="2">NIES-1699</strain>
    </source>
</reference>
<organism evidence="2 3">
    <name type="scientific">Chrysophaeum taylorii</name>
    <dbReference type="NCBI Taxonomy" id="2483200"/>
    <lineage>
        <taxon>Eukaryota</taxon>
        <taxon>Sar</taxon>
        <taxon>Stramenopiles</taxon>
        <taxon>Ochrophyta</taxon>
        <taxon>Pelagophyceae</taxon>
        <taxon>Pelagomonadales</taxon>
        <taxon>Pelagomonadaceae</taxon>
        <taxon>Chrysophaeum</taxon>
    </lineage>
</organism>
<gene>
    <name evidence="2" type="ORF">CTAYLR_008902</name>
</gene>
<keyword evidence="3" id="KW-1185">Reference proteome</keyword>